<dbReference type="PANTHER" id="PTHR14678:SF2">
    <property type="entry name" value="PROLINE-RICH PROTEIN 35"/>
    <property type="match status" value="1"/>
</dbReference>
<feature type="non-terminal residue" evidence="3">
    <location>
        <position position="1"/>
    </location>
</feature>
<feature type="coiled-coil region" evidence="1">
    <location>
        <begin position="284"/>
        <end position="311"/>
    </location>
</feature>
<keyword evidence="4" id="KW-1185">Reference proteome</keyword>
<feature type="region of interest" description="Disordered" evidence="2">
    <location>
        <begin position="248"/>
        <end position="274"/>
    </location>
</feature>
<dbReference type="OrthoDB" id="9885698at2759"/>
<evidence type="ECO:0000256" key="1">
    <source>
        <dbReference type="SAM" id="Coils"/>
    </source>
</evidence>
<dbReference type="Proteomes" id="UP000518266">
    <property type="component" value="Unassembled WGS sequence"/>
</dbReference>
<evidence type="ECO:0000313" key="3">
    <source>
        <dbReference type="EMBL" id="KAF3853479.1"/>
    </source>
</evidence>
<dbReference type="InterPro" id="IPR039363">
    <property type="entry name" value="ZNF750"/>
</dbReference>
<feature type="region of interest" description="Disordered" evidence="2">
    <location>
        <begin position="337"/>
        <end position="396"/>
    </location>
</feature>
<reference evidence="3 4" key="1">
    <citation type="submission" date="2020-03" db="EMBL/GenBank/DDBJ databases">
        <title>Dissostichus mawsoni Genome sequencing and assembly.</title>
        <authorList>
            <person name="Park H."/>
        </authorList>
    </citation>
    <scope>NUCLEOTIDE SEQUENCE [LARGE SCALE GENOMIC DNA]</scope>
    <source>
        <strain evidence="3">DM0001</strain>
        <tissue evidence="3">Muscle</tissue>
    </source>
</reference>
<name>A0A7J5YXM2_DISMA</name>
<dbReference type="PANTHER" id="PTHR14678">
    <property type="entry name" value="PROLINE-RICH PROTEIN 35-RELATED"/>
    <property type="match status" value="1"/>
</dbReference>
<evidence type="ECO:0000313" key="4">
    <source>
        <dbReference type="Proteomes" id="UP000518266"/>
    </source>
</evidence>
<proteinExistence type="predicted"/>
<feature type="compositionally biased region" description="Acidic residues" evidence="2">
    <location>
        <begin position="374"/>
        <end position="396"/>
    </location>
</feature>
<gene>
    <name evidence="3" type="ORF">F7725_014167</name>
</gene>
<protein>
    <submittedName>
        <fullName evidence="3">Uncharacterized protein</fullName>
    </submittedName>
</protein>
<sequence>IHWTQPVIARDGLPHHPQPLLLHELSYSRCRHRPQTHAQLAQLPFLASAAQLMHPASSTHTDRALIPPRLYYPFLCEHAFGTASGQSDASKALKTSTNSLDASPSSGFQPKVNLWKVPALRPGAAAVSPAGWVSPQRDSPEHGYRLADKMQATAKEGKANWCLKRTGAPIGNHEAPLEKKPNMGGFALDLLKNIQTASNLNMTADKLLFHGSFKCYIFTNAKVLNLSYPQSTGCQLPTRHTDLWYSEHLTSPSSETSSQSTCGGPNRQDPNAARTIGEGASESVAALLSDLSKALQEYQEAERKISHLEKEDIPAQRHLWEHLGKIRSELSHIHTALERSSRQSDGPLDLSVKRDQTDVVGDRSTREDGKDNATETEEEDEELEEKKEEEENERKR</sequence>
<organism evidence="3 4">
    <name type="scientific">Dissostichus mawsoni</name>
    <name type="common">Antarctic cod</name>
    <dbReference type="NCBI Taxonomy" id="36200"/>
    <lineage>
        <taxon>Eukaryota</taxon>
        <taxon>Metazoa</taxon>
        <taxon>Chordata</taxon>
        <taxon>Craniata</taxon>
        <taxon>Vertebrata</taxon>
        <taxon>Euteleostomi</taxon>
        <taxon>Actinopterygii</taxon>
        <taxon>Neopterygii</taxon>
        <taxon>Teleostei</taxon>
        <taxon>Neoteleostei</taxon>
        <taxon>Acanthomorphata</taxon>
        <taxon>Eupercaria</taxon>
        <taxon>Perciformes</taxon>
        <taxon>Notothenioidei</taxon>
        <taxon>Nototheniidae</taxon>
        <taxon>Dissostichus</taxon>
    </lineage>
</organism>
<evidence type="ECO:0000256" key="2">
    <source>
        <dbReference type="SAM" id="MobiDB-lite"/>
    </source>
</evidence>
<comment type="caution">
    <text evidence="3">The sequence shown here is derived from an EMBL/GenBank/DDBJ whole genome shotgun (WGS) entry which is preliminary data.</text>
</comment>
<keyword evidence="1" id="KW-0175">Coiled coil</keyword>
<dbReference type="EMBL" id="JAAKFY010000008">
    <property type="protein sequence ID" value="KAF3853479.1"/>
    <property type="molecule type" value="Genomic_DNA"/>
</dbReference>
<dbReference type="AlphaFoldDB" id="A0A7J5YXM2"/>
<feature type="compositionally biased region" description="Low complexity" evidence="2">
    <location>
        <begin position="250"/>
        <end position="261"/>
    </location>
</feature>
<accession>A0A7J5YXM2</accession>
<feature type="compositionally biased region" description="Basic and acidic residues" evidence="2">
    <location>
        <begin position="351"/>
        <end position="373"/>
    </location>
</feature>